<keyword evidence="1" id="KW-1133">Transmembrane helix</keyword>
<dbReference type="PANTHER" id="PTHR43179:SF7">
    <property type="entry name" value="RHAMNOSYLTRANSFERASE WBBL"/>
    <property type="match status" value="1"/>
</dbReference>
<feature type="domain" description="Glycosyltransferase 2-like" evidence="2">
    <location>
        <begin position="329"/>
        <end position="503"/>
    </location>
</feature>
<dbReference type="CDD" id="cd04186">
    <property type="entry name" value="GT_2_like_c"/>
    <property type="match status" value="1"/>
</dbReference>
<keyword evidence="1" id="KW-0472">Membrane</keyword>
<dbReference type="Proteomes" id="UP001299235">
    <property type="component" value="Unassembled WGS sequence"/>
</dbReference>
<gene>
    <name evidence="3" type="ORF">LKD42_04900</name>
</gene>
<sequence>MDFSKLAKSLNPYTIKKGFSYLKQYGFQEFKVRLSERFEKEEVDYNEWCKNDILTDEERKAQRERIWEYPPLISVVVPIYKTPEVFLRQMIESVTAQTYPHWQLCIADGSGDTAETKRIVDSYLSDKRIKYKILAENRGIADNTNAAMELADGDYIALFDHDDLLSENALYEVADRICKTGAEIVYTDEDKVTSDLSERYQPNFKPDFNLDLLRSNNYICHLLVVKKTLLQEVGGQKKEFDGAQDHEFLFRCVEKAKGIEHIPKVLYHWRVHKASTADNPLSKKYAYDAGKRAVTEHIRRCGEEAEVTDTLFPGFYRAKYQVTGEPLVSIIIPNKDEKETLKKCLDSIKEKSTYRNYEIIIVENNSTGQEIFDYYKEIDGRDGIRVVYWKSGFNYSALNNFGFTFAKGDYILCLNNDVTVITPDWLERMIGQCQRKEVGIVGVKLYYPDDTIQHAGVIIGIGGVAGAMFVGMARERSGYLRKAILQQDLSAVTAACMMVDRKAWEGAGGFNEDLAVAFNDIDFCLKVRREGYLVVYEPNVELYHYESKSRGYEDTPEKQKRFLSEINYMKAHWSEILTKGDPYYNENFSLNTCNYTLRKR</sequence>
<evidence type="ECO:0000256" key="1">
    <source>
        <dbReference type="SAM" id="Phobius"/>
    </source>
</evidence>
<dbReference type="EMBL" id="JAJEQE010000010">
    <property type="protein sequence ID" value="MCC2148594.1"/>
    <property type="molecule type" value="Genomic_DNA"/>
</dbReference>
<protein>
    <submittedName>
        <fullName evidence="3">Glycosyltransferase family 2 protein</fullName>
    </submittedName>
</protein>
<evidence type="ECO:0000259" key="2">
    <source>
        <dbReference type="Pfam" id="PF00535"/>
    </source>
</evidence>
<dbReference type="CDD" id="cd04184">
    <property type="entry name" value="GT2_RfbC_Mx_like"/>
    <property type="match status" value="1"/>
</dbReference>
<accession>A0ABS8EWR0</accession>
<comment type="caution">
    <text evidence="3">The sequence shown here is derived from an EMBL/GenBank/DDBJ whole genome shotgun (WGS) entry which is preliminary data.</text>
</comment>
<dbReference type="PANTHER" id="PTHR43179">
    <property type="entry name" value="RHAMNOSYLTRANSFERASE WBBL"/>
    <property type="match status" value="1"/>
</dbReference>
<dbReference type="RefSeq" id="WP_248834984.1">
    <property type="nucleotide sequence ID" value="NZ_JAJEQE010000010.1"/>
</dbReference>
<keyword evidence="4" id="KW-1185">Reference proteome</keyword>
<feature type="domain" description="Glycosyltransferase 2-like" evidence="2">
    <location>
        <begin position="74"/>
        <end position="203"/>
    </location>
</feature>
<dbReference type="Gene3D" id="3.90.550.10">
    <property type="entry name" value="Spore Coat Polysaccharide Biosynthesis Protein SpsA, Chain A"/>
    <property type="match status" value="2"/>
</dbReference>
<dbReference type="InterPro" id="IPR001173">
    <property type="entry name" value="Glyco_trans_2-like"/>
</dbReference>
<feature type="transmembrane region" description="Helical" evidence="1">
    <location>
        <begin position="454"/>
        <end position="473"/>
    </location>
</feature>
<reference evidence="3 4" key="1">
    <citation type="submission" date="2021-10" db="EMBL/GenBank/DDBJ databases">
        <title>Anaerobic single-cell dispensing facilitates the cultivation of human gut bacteria.</title>
        <authorList>
            <person name="Afrizal A."/>
        </authorList>
    </citation>
    <scope>NUCLEOTIDE SEQUENCE [LARGE SCALE GENOMIC DNA]</scope>
    <source>
        <strain evidence="3 4">CLA-AA-H246</strain>
    </source>
</reference>
<dbReference type="SUPFAM" id="SSF53448">
    <property type="entry name" value="Nucleotide-diphospho-sugar transferases"/>
    <property type="match status" value="2"/>
</dbReference>
<dbReference type="InterPro" id="IPR029044">
    <property type="entry name" value="Nucleotide-diphossugar_trans"/>
</dbReference>
<keyword evidence="1" id="KW-0812">Transmembrane</keyword>
<organism evidence="3 4">
    <name type="scientific">Hominisplanchenecus faecis</name>
    <dbReference type="NCBI Taxonomy" id="2885351"/>
    <lineage>
        <taxon>Bacteria</taxon>
        <taxon>Bacillati</taxon>
        <taxon>Bacillota</taxon>
        <taxon>Clostridia</taxon>
        <taxon>Lachnospirales</taxon>
        <taxon>Lachnospiraceae</taxon>
        <taxon>Hominisplanchenecus</taxon>
    </lineage>
</organism>
<evidence type="ECO:0000313" key="4">
    <source>
        <dbReference type="Proteomes" id="UP001299235"/>
    </source>
</evidence>
<proteinExistence type="predicted"/>
<name>A0ABS8EWR0_9FIRM</name>
<dbReference type="Pfam" id="PF00535">
    <property type="entry name" value="Glycos_transf_2"/>
    <property type="match status" value="2"/>
</dbReference>
<evidence type="ECO:0000313" key="3">
    <source>
        <dbReference type="EMBL" id="MCC2148594.1"/>
    </source>
</evidence>